<dbReference type="InterPro" id="IPR050809">
    <property type="entry name" value="UgpAE/MalFG_permease"/>
</dbReference>
<feature type="transmembrane region" description="Helical" evidence="7">
    <location>
        <begin position="92"/>
        <end position="114"/>
    </location>
</feature>
<evidence type="ECO:0000256" key="2">
    <source>
        <dbReference type="ARBA" id="ARBA00022448"/>
    </source>
</evidence>
<keyword evidence="9" id="KW-0547">Nucleotide-binding</keyword>
<evidence type="ECO:0000256" key="7">
    <source>
        <dbReference type="RuleBase" id="RU363032"/>
    </source>
</evidence>
<dbReference type="SUPFAM" id="SSF160964">
    <property type="entry name" value="MalF N-terminal region-like"/>
    <property type="match status" value="1"/>
</dbReference>
<accession>A0A512TQY9</accession>
<keyword evidence="5 7" id="KW-1133">Transmembrane helix</keyword>
<dbReference type="PROSITE" id="PS50928">
    <property type="entry name" value="ABC_TM1"/>
    <property type="match status" value="1"/>
</dbReference>
<evidence type="ECO:0000256" key="3">
    <source>
        <dbReference type="ARBA" id="ARBA00022475"/>
    </source>
</evidence>
<feature type="transmembrane region" description="Helical" evidence="7">
    <location>
        <begin position="234"/>
        <end position="256"/>
    </location>
</feature>
<dbReference type="InterPro" id="IPR000515">
    <property type="entry name" value="MetI-like"/>
</dbReference>
<dbReference type="InterPro" id="IPR035906">
    <property type="entry name" value="MetI-like_sf"/>
</dbReference>
<feature type="transmembrane region" description="Helical" evidence="7">
    <location>
        <begin position="126"/>
        <end position="147"/>
    </location>
</feature>
<dbReference type="AlphaFoldDB" id="A0A512TQY9"/>
<evidence type="ECO:0000313" key="9">
    <source>
        <dbReference type="EMBL" id="GEQ22672.1"/>
    </source>
</evidence>
<feature type="transmembrane region" description="Helical" evidence="7">
    <location>
        <begin position="179"/>
        <end position="201"/>
    </location>
</feature>
<dbReference type="GO" id="GO:0005886">
    <property type="term" value="C:plasma membrane"/>
    <property type="evidence" value="ECO:0007669"/>
    <property type="project" value="UniProtKB-SubCell"/>
</dbReference>
<comment type="caution">
    <text evidence="9">The sequence shown here is derived from an EMBL/GenBank/DDBJ whole genome shotgun (WGS) entry which is preliminary data.</text>
</comment>
<sequence>MKLEMNTVPEAKSSIFSRKKSLGDINKWGYAFIFPFLVVFIVFSIYPIFKTLYLSFTNFTGFGKAEFVGIQNYTRVLKDGLFWGAFKNTLKIWSVNVILQFGLAFLLTIIFSDIKYKMKGLPIFRALFYLPNLIAATSVAFLFKALLDWQFGSLNQLLVKLGLITTKINWLGQPGTATIVVAVIGAWMWFGNAFIVLMAGVQGISKDYFEAATIDGAGRWTTFTKITLPLLKPILLYVAITSLIGGLQIFDIPFLITDGLGAPNGALNTVVMYLYNTAFKYNNIGYAAAIAYALFFIIAIFSAFTFKSMYGDSKKAKEGK</sequence>
<dbReference type="Proteomes" id="UP000321089">
    <property type="component" value="Unassembled WGS sequence"/>
</dbReference>
<keyword evidence="6 7" id="KW-0472">Membrane</keyword>
<name>A0A512TQY9_CLOBU</name>
<dbReference type="Pfam" id="PF00528">
    <property type="entry name" value="BPD_transp_1"/>
    <property type="match status" value="1"/>
</dbReference>
<evidence type="ECO:0000313" key="10">
    <source>
        <dbReference type="Proteomes" id="UP000321089"/>
    </source>
</evidence>
<keyword evidence="4 7" id="KW-0812">Transmembrane</keyword>
<proteinExistence type="inferred from homology"/>
<feature type="transmembrane region" description="Helical" evidence="7">
    <location>
        <begin position="284"/>
        <end position="306"/>
    </location>
</feature>
<dbReference type="EMBL" id="BKBC01000056">
    <property type="protein sequence ID" value="GEQ22672.1"/>
    <property type="molecule type" value="Genomic_DNA"/>
</dbReference>
<organism evidence="9 10">
    <name type="scientific">Clostridium butyricum</name>
    <dbReference type="NCBI Taxonomy" id="1492"/>
    <lineage>
        <taxon>Bacteria</taxon>
        <taxon>Bacillati</taxon>
        <taxon>Bacillota</taxon>
        <taxon>Clostridia</taxon>
        <taxon>Eubacteriales</taxon>
        <taxon>Clostridiaceae</taxon>
        <taxon>Clostridium</taxon>
    </lineage>
</organism>
<evidence type="ECO:0000256" key="6">
    <source>
        <dbReference type="ARBA" id="ARBA00023136"/>
    </source>
</evidence>
<evidence type="ECO:0000259" key="8">
    <source>
        <dbReference type="PROSITE" id="PS50928"/>
    </source>
</evidence>
<keyword evidence="9" id="KW-0067">ATP-binding</keyword>
<keyword evidence="3" id="KW-1003">Cell membrane</keyword>
<dbReference type="PANTHER" id="PTHR43227">
    <property type="entry name" value="BLL4140 PROTEIN"/>
    <property type="match status" value="1"/>
</dbReference>
<protein>
    <submittedName>
        <fullName evidence="9">Sugar ABC transporter ATP-binding protein</fullName>
    </submittedName>
</protein>
<dbReference type="SUPFAM" id="SSF161098">
    <property type="entry name" value="MetI-like"/>
    <property type="match status" value="1"/>
</dbReference>
<comment type="subcellular location">
    <subcellularLocation>
        <location evidence="1 7">Cell membrane</location>
        <topology evidence="1 7">Multi-pass membrane protein</topology>
    </subcellularLocation>
</comment>
<dbReference type="RefSeq" id="WP_271826932.1">
    <property type="nucleotide sequence ID" value="NZ_BKBC01000056.1"/>
</dbReference>
<evidence type="ECO:0000256" key="1">
    <source>
        <dbReference type="ARBA" id="ARBA00004651"/>
    </source>
</evidence>
<dbReference type="PANTHER" id="PTHR43227:SF11">
    <property type="entry name" value="BLL4140 PROTEIN"/>
    <property type="match status" value="1"/>
</dbReference>
<dbReference type="GO" id="GO:0055085">
    <property type="term" value="P:transmembrane transport"/>
    <property type="evidence" value="ECO:0007669"/>
    <property type="project" value="InterPro"/>
</dbReference>
<dbReference type="Gene3D" id="1.10.3720.10">
    <property type="entry name" value="MetI-like"/>
    <property type="match status" value="1"/>
</dbReference>
<dbReference type="CDD" id="cd06261">
    <property type="entry name" value="TM_PBP2"/>
    <property type="match status" value="1"/>
</dbReference>
<evidence type="ECO:0000256" key="5">
    <source>
        <dbReference type="ARBA" id="ARBA00022989"/>
    </source>
</evidence>
<keyword evidence="2 7" id="KW-0813">Transport</keyword>
<reference evidence="9 10" key="1">
    <citation type="submission" date="2019-07" db="EMBL/GenBank/DDBJ databases">
        <title>Whole genome shotgun sequence of Clostridium butyricum NBRC 3858.</title>
        <authorList>
            <person name="Hosoyama A."/>
            <person name="Uohara A."/>
            <person name="Ohji S."/>
            <person name="Ichikawa N."/>
        </authorList>
    </citation>
    <scope>NUCLEOTIDE SEQUENCE [LARGE SCALE GENOMIC DNA]</scope>
    <source>
        <strain evidence="9 10">NBRC 3858</strain>
    </source>
</reference>
<feature type="domain" description="ABC transmembrane type-1" evidence="8">
    <location>
        <begin position="86"/>
        <end position="305"/>
    </location>
</feature>
<dbReference type="GO" id="GO:0005524">
    <property type="term" value="F:ATP binding"/>
    <property type="evidence" value="ECO:0007669"/>
    <property type="project" value="UniProtKB-KW"/>
</dbReference>
<gene>
    <name evidence="9" type="ORF">CBU02nite_31780</name>
</gene>
<comment type="similarity">
    <text evidence="7">Belongs to the binding-protein-dependent transport system permease family.</text>
</comment>
<evidence type="ECO:0000256" key="4">
    <source>
        <dbReference type="ARBA" id="ARBA00022692"/>
    </source>
</evidence>
<feature type="transmembrane region" description="Helical" evidence="7">
    <location>
        <begin position="28"/>
        <end position="49"/>
    </location>
</feature>